<dbReference type="InterPro" id="IPR003140">
    <property type="entry name" value="PLipase/COase/thioEstase"/>
</dbReference>
<evidence type="ECO:0000256" key="1">
    <source>
        <dbReference type="ARBA" id="ARBA00022729"/>
    </source>
</evidence>
<dbReference type="GO" id="GO:0016787">
    <property type="term" value="F:hydrolase activity"/>
    <property type="evidence" value="ECO:0007669"/>
    <property type="project" value="InterPro"/>
</dbReference>
<dbReference type="AlphaFoldDB" id="A0A4Y9JZF6"/>
<comment type="caution">
    <text evidence="5">The sequence shown here is derived from an EMBL/GenBank/DDBJ whole genome shotgun (WGS) entry which is preliminary data.</text>
</comment>
<sequence>MKKYVMPLLYLMSSFVYGFQADIPHKPSVINIQFLAEITAKGQKITGVALEYEDNILANENLRQLYQVAVFLDDNFIENRQVMGAYTFHQPTFSHQATAGKYVILALDEFDKSADLYQLKLDNISPIRVRERDKEGKVVWSEKVQSVKIPEYYNARLKYLITQKGNIKLANGRTLGALQEWQTADKSKVSTAYLDQFSHRTVYLNRKENSLNYRLYQPRDKQKNYPLTIFLHGSGQVGSDNLAQLLSSKGAISTLQYEEGFVLAPQYSAVFDPFDQGRGIHWQTPNRIDLLVKMIEKTVREHGNIDKNRIYIIGLSRGAEGGLNLLLKRPDWFAGALLMSGREASSLEWIDGNANKDNLMVLRNMPIWFFHSKEDSISPVKGSRINYRILAEQLQAPFVKYTEFSTTQAGDNGIIHHNPHNTWDAVFNSPEVMMWLLEQRKR</sequence>
<evidence type="ECO:0000313" key="5">
    <source>
        <dbReference type="EMBL" id="TFV10269.1"/>
    </source>
</evidence>
<accession>A0A4Y9JZF6</accession>
<feature type="domain" description="Phospholipase/carboxylesterase/thioesterase" evidence="3">
    <location>
        <begin position="275"/>
        <end position="395"/>
    </location>
</feature>
<organism evidence="5 6">
    <name type="scientific">Muribacter muris</name>
    <dbReference type="NCBI Taxonomy" id="67855"/>
    <lineage>
        <taxon>Bacteria</taxon>
        <taxon>Pseudomonadati</taxon>
        <taxon>Pseudomonadota</taxon>
        <taxon>Gammaproteobacteria</taxon>
        <taxon>Pasteurellales</taxon>
        <taxon>Pasteurellaceae</taxon>
        <taxon>Muribacter</taxon>
    </lineage>
</organism>
<feature type="domain" description="Esterase Ig-like N-terminal" evidence="4">
    <location>
        <begin position="32"/>
        <end position="175"/>
    </location>
</feature>
<name>A0A4Y9JZF6_9PAST</name>
<protein>
    <submittedName>
        <fullName evidence="5">Phospholipase</fullName>
    </submittedName>
</protein>
<dbReference type="InterPro" id="IPR041172">
    <property type="entry name" value="EstA_Ig-like_N"/>
</dbReference>
<dbReference type="PANTHER" id="PTHR43037:SF1">
    <property type="entry name" value="BLL1128 PROTEIN"/>
    <property type="match status" value="1"/>
</dbReference>
<proteinExistence type="predicted"/>
<reference evidence="5 6" key="1">
    <citation type="submission" date="2019-03" db="EMBL/GenBank/DDBJ databases">
        <title>Diversity of the mouse oral microbiome.</title>
        <authorList>
            <person name="Joseph S."/>
            <person name="Aduse-Opoku J."/>
            <person name="Curtis M."/>
            <person name="Wade W."/>
            <person name="Hashim A."/>
        </authorList>
    </citation>
    <scope>NUCLEOTIDE SEQUENCE [LARGE SCALE GENOMIC DNA]</scope>
    <source>
        <strain evidence="5 6">WT12</strain>
    </source>
</reference>
<dbReference type="Gene3D" id="2.60.40.2180">
    <property type="match status" value="1"/>
</dbReference>
<dbReference type="SUPFAM" id="SSF53474">
    <property type="entry name" value="alpha/beta-Hydrolases"/>
    <property type="match status" value="1"/>
</dbReference>
<feature type="chain" id="PRO_5021328760" evidence="2">
    <location>
        <begin position="19"/>
        <end position="442"/>
    </location>
</feature>
<dbReference type="InterPro" id="IPR029058">
    <property type="entry name" value="AB_hydrolase_fold"/>
</dbReference>
<evidence type="ECO:0000259" key="4">
    <source>
        <dbReference type="Pfam" id="PF18435"/>
    </source>
</evidence>
<dbReference type="Gene3D" id="3.40.50.1820">
    <property type="entry name" value="alpha/beta hydrolase"/>
    <property type="match status" value="1"/>
</dbReference>
<dbReference type="InterPro" id="IPR050955">
    <property type="entry name" value="Plant_Biomass_Hydrol_Est"/>
</dbReference>
<keyword evidence="1 2" id="KW-0732">Signal</keyword>
<dbReference type="OrthoDB" id="9764953at2"/>
<dbReference type="Pfam" id="PF18435">
    <property type="entry name" value="EstA_Ig_like"/>
    <property type="match status" value="1"/>
</dbReference>
<evidence type="ECO:0000313" key="6">
    <source>
        <dbReference type="Proteomes" id="UP000297396"/>
    </source>
</evidence>
<dbReference type="EMBL" id="SPPA01000011">
    <property type="protein sequence ID" value="TFV10269.1"/>
    <property type="molecule type" value="Genomic_DNA"/>
</dbReference>
<feature type="signal peptide" evidence="2">
    <location>
        <begin position="1"/>
        <end position="18"/>
    </location>
</feature>
<dbReference type="PANTHER" id="PTHR43037">
    <property type="entry name" value="UNNAMED PRODUCT-RELATED"/>
    <property type="match status" value="1"/>
</dbReference>
<evidence type="ECO:0000256" key="2">
    <source>
        <dbReference type="SAM" id="SignalP"/>
    </source>
</evidence>
<evidence type="ECO:0000259" key="3">
    <source>
        <dbReference type="Pfam" id="PF02230"/>
    </source>
</evidence>
<gene>
    <name evidence="5" type="ORF">E4T80_06025</name>
</gene>
<dbReference type="Proteomes" id="UP000297396">
    <property type="component" value="Unassembled WGS sequence"/>
</dbReference>
<dbReference type="Pfam" id="PF02230">
    <property type="entry name" value="Abhydrolase_2"/>
    <property type="match status" value="1"/>
</dbReference>